<evidence type="ECO:0000313" key="2">
    <source>
        <dbReference type="EMBL" id="SPZ97726.1"/>
    </source>
</evidence>
<dbReference type="SUPFAM" id="SSF53448">
    <property type="entry name" value="Nucleotide-diphospho-sugar transferases"/>
    <property type="match status" value="1"/>
</dbReference>
<dbReference type="GO" id="GO:0003977">
    <property type="term" value="F:UDP-N-acetylglucosamine diphosphorylase activity"/>
    <property type="evidence" value="ECO:0007669"/>
    <property type="project" value="UniProtKB-EC"/>
</dbReference>
<gene>
    <name evidence="2" type="ORF">NCTC7878_01111</name>
</gene>
<dbReference type="EMBL" id="UAUX01000006">
    <property type="protein sequence ID" value="SPZ97726.1"/>
    <property type="molecule type" value="Genomic_DNA"/>
</dbReference>
<comment type="similarity">
    <text evidence="1">Belongs to the UDPGP type 1 family.</text>
</comment>
<keyword evidence="2" id="KW-0548">Nucleotidyltransferase</keyword>
<evidence type="ECO:0000256" key="1">
    <source>
        <dbReference type="ARBA" id="ARBA00010401"/>
    </source>
</evidence>
<dbReference type="PANTHER" id="PTHR11952:SF2">
    <property type="entry name" value="LD24639P"/>
    <property type="match status" value="1"/>
</dbReference>
<keyword evidence="2" id="KW-0808">Transferase</keyword>
<accession>A0A2X2JZU5</accession>
<name>A0A2X2JZU5_STAAU</name>
<dbReference type="PANTHER" id="PTHR11952">
    <property type="entry name" value="UDP- GLUCOSE PYROPHOSPHORYLASE"/>
    <property type="match status" value="1"/>
</dbReference>
<dbReference type="EC" id="2.7.7.23" evidence="2"/>
<dbReference type="EC" id="2.7.7.-" evidence="2"/>
<proteinExistence type="inferred from homology"/>
<sequence>MSIVKIQYWSIPELDPEVANQFNNANIGIHAFKLGFYLNAVNRELPYHLAIKNLKQLDENFGVIEQPTLKFELFYFDIFTYGTSFVTLQVPREEEFSPLKNKEGKIVLQQRLKIYVEWV</sequence>
<dbReference type="Gene3D" id="3.90.550.10">
    <property type="entry name" value="Spore Coat Polysaccharide Biosynthesis Protein SpsA, Chain A"/>
    <property type="match status" value="1"/>
</dbReference>
<dbReference type="AlphaFoldDB" id="A0A2X2JZU5"/>
<dbReference type="InterPro" id="IPR039741">
    <property type="entry name" value="UDP-sugar_pyrophosphorylase"/>
</dbReference>
<dbReference type="InterPro" id="IPR029044">
    <property type="entry name" value="Nucleotide-diphossugar_trans"/>
</dbReference>
<protein>
    <submittedName>
        <fullName evidence="2">N-acetylglucosamine-1-phosphate uridyltransferase eukaryotic</fullName>
        <ecNumber evidence="2">2.7.7.-</ecNumber>
        <ecNumber evidence="2">2.7.7.23</ecNumber>
    </submittedName>
</protein>
<evidence type="ECO:0000313" key="3">
    <source>
        <dbReference type="Proteomes" id="UP000249913"/>
    </source>
</evidence>
<dbReference type="Proteomes" id="UP000249913">
    <property type="component" value="Unassembled WGS sequence"/>
</dbReference>
<organism evidence="2 3">
    <name type="scientific">Staphylococcus aureus</name>
    <dbReference type="NCBI Taxonomy" id="1280"/>
    <lineage>
        <taxon>Bacteria</taxon>
        <taxon>Bacillati</taxon>
        <taxon>Bacillota</taxon>
        <taxon>Bacilli</taxon>
        <taxon>Bacillales</taxon>
        <taxon>Staphylococcaceae</taxon>
        <taxon>Staphylococcus</taxon>
    </lineage>
</organism>
<reference evidence="2 3" key="1">
    <citation type="submission" date="2018-06" db="EMBL/GenBank/DDBJ databases">
        <authorList>
            <consortium name="Pathogen Informatics"/>
            <person name="Doyle S."/>
        </authorList>
    </citation>
    <scope>NUCLEOTIDE SEQUENCE [LARGE SCALE GENOMIC DNA]</scope>
    <source>
        <strain evidence="2 3">NCTC7878</strain>
    </source>
</reference>